<evidence type="ECO:0000256" key="5">
    <source>
        <dbReference type="ARBA" id="ARBA00022840"/>
    </source>
</evidence>
<dbReference type="Gene3D" id="3.40.1190.20">
    <property type="match status" value="1"/>
</dbReference>
<evidence type="ECO:0000256" key="1">
    <source>
        <dbReference type="ARBA" id="ARBA00010688"/>
    </source>
</evidence>
<evidence type="ECO:0000313" key="9">
    <source>
        <dbReference type="EMBL" id="MCP1387240.1"/>
    </source>
</evidence>
<dbReference type="PIRSF" id="PIRSF000535">
    <property type="entry name" value="1PFK/6PFK/LacC"/>
    <property type="match status" value="1"/>
</dbReference>
<keyword evidence="5" id="KW-0067">ATP-binding</keyword>
<name>A0ABT1FZQ2_9CORY</name>
<keyword evidence="2 6" id="KW-0808">Transferase</keyword>
<dbReference type="PRINTS" id="PR00990">
    <property type="entry name" value="RIBOKINASE"/>
</dbReference>
<dbReference type="CDD" id="cd01164">
    <property type="entry name" value="FruK_PfkB_like"/>
    <property type="match status" value="1"/>
</dbReference>
<reference evidence="9" key="1">
    <citation type="submission" date="2022-05" db="EMBL/GenBank/DDBJ databases">
        <title>Corynebacterium sp. TA-R-1 sp. nov., isolated from human feces.</title>
        <authorList>
            <person name="Shamsuzzaman M."/>
            <person name="Dahal R.H."/>
        </authorList>
    </citation>
    <scope>NUCLEOTIDE SEQUENCE</scope>
    <source>
        <strain evidence="9">TA-R-1</strain>
    </source>
</reference>
<evidence type="ECO:0000256" key="3">
    <source>
        <dbReference type="ARBA" id="ARBA00022741"/>
    </source>
</evidence>
<dbReference type="PANTHER" id="PTHR46566">
    <property type="entry name" value="1-PHOSPHOFRUCTOKINASE-RELATED"/>
    <property type="match status" value="1"/>
</dbReference>
<dbReference type="PROSITE" id="PS00584">
    <property type="entry name" value="PFKB_KINASES_2"/>
    <property type="match status" value="1"/>
</dbReference>
<sequence length="322" mass="32033">MLVTLTPNPSIDATLEISALVRGEVARATSARREAGGKGINVAHAAAKAGYPATAIAPCGEDDPFAPAARALGINFVPVAVSGKVRTNTALTEGDGTTTKVNESGPTLTPEDLAAMTATVATHARHAAAVVLAGSLPPGAPEGYYADAVAAIRAGSEALIAVDTSDAPLVALGERLDERTHPDILKPNAFELAQLTGANGRELEDQAAAGDVTAVISAARTLVERGVGEVLVTLGGAGACLVTADGSWVATPPPITVRSTVGAGDSSLAGYIMARIDGADPAECLRRAVAYGSAAAALPGTGIPVPAELDLANTIVSPLASA</sequence>
<keyword evidence="4 7" id="KW-0418">Kinase</keyword>
<dbReference type="RefSeq" id="WP_253576317.1">
    <property type="nucleotide sequence ID" value="NZ_JAMFTQ010000002.1"/>
</dbReference>
<gene>
    <name evidence="9" type="ORF">M5J20_03435</name>
</gene>
<dbReference type="InterPro" id="IPR011611">
    <property type="entry name" value="PfkB_dom"/>
</dbReference>
<comment type="caution">
    <text evidence="9">The sequence shown here is derived from an EMBL/GenBank/DDBJ whole genome shotgun (WGS) entry which is preliminary data.</text>
</comment>
<protein>
    <submittedName>
        <fullName evidence="9">1-phosphofructokinase family hexose kinase</fullName>
    </submittedName>
</protein>
<accession>A0ABT1FZQ2</accession>
<keyword evidence="3" id="KW-0547">Nucleotide-binding</keyword>
<evidence type="ECO:0000256" key="7">
    <source>
        <dbReference type="RuleBase" id="RU003704"/>
    </source>
</evidence>
<dbReference type="EMBL" id="JAMFTQ010000002">
    <property type="protein sequence ID" value="MCP1387240.1"/>
    <property type="molecule type" value="Genomic_DNA"/>
</dbReference>
<evidence type="ECO:0000256" key="2">
    <source>
        <dbReference type="ARBA" id="ARBA00022679"/>
    </source>
</evidence>
<evidence type="ECO:0000256" key="4">
    <source>
        <dbReference type="ARBA" id="ARBA00022777"/>
    </source>
</evidence>
<dbReference type="SUPFAM" id="SSF53613">
    <property type="entry name" value="Ribokinase-like"/>
    <property type="match status" value="1"/>
</dbReference>
<dbReference type="Pfam" id="PF00294">
    <property type="entry name" value="PfkB"/>
    <property type="match status" value="1"/>
</dbReference>
<organism evidence="9 10">
    <name type="scientific">Corynebacterium stercoris</name>
    <dbReference type="NCBI Taxonomy" id="2943490"/>
    <lineage>
        <taxon>Bacteria</taxon>
        <taxon>Bacillati</taxon>
        <taxon>Actinomycetota</taxon>
        <taxon>Actinomycetes</taxon>
        <taxon>Mycobacteriales</taxon>
        <taxon>Corynebacteriaceae</taxon>
        <taxon>Corynebacterium</taxon>
    </lineage>
</organism>
<comment type="similarity">
    <text evidence="1 7">Belongs to the carbohydrate kinase PfkB family.</text>
</comment>
<dbReference type="InterPro" id="IPR029056">
    <property type="entry name" value="Ribokinase-like"/>
</dbReference>
<feature type="domain" description="Carbohydrate kinase PfkB" evidence="8">
    <location>
        <begin position="8"/>
        <end position="307"/>
    </location>
</feature>
<dbReference type="InterPro" id="IPR002173">
    <property type="entry name" value="Carboh/pur_kinase_PfkB_CS"/>
</dbReference>
<dbReference type="InterPro" id="IPR017583">
    <property type="entry name" value="Tagatose/fructose_Pkinase"/>
</dbReference>
<dbReference type="Proteomes" id="UP001204000">
    <property type="component" value="Unassembled WGS sequence"/>
</dbReference>
<evidence type="ECO:0000313" key="10">
    <source>
        <dbReference type="Proteomes" id="UP001204000"/>
    </source>
</evidence>
<dbReference type="PANTHER" id="PTHR46566:SF5">
    <property type="entry name" value="1-PHOSPHOFRUCTOKINASE"/>
    <property type="match status" value="1"/>
</dbReference>
<dbReference type="NCBIfam" id="TIGR03168">
    <property type="entry name" value="1-PFK"/>
    <property type="match status" value="1"/>
</dbReference>
<evidence type="ECO:0000259" key="8">
    <source>
        <dbReference type="Pfam" id="PF00294"/>
    </source>
</evidence>
<evidence type="ECO:0000256" key="6">
    <source>
        <dbReference type="PIRNR" id="PIRNR000535"/>
    </source>
</evidence>
<dbReference type="InterPro" id="IPR002139">
    <property type="entry name" value="Ribo/fructo_kinase"/>
</dbReference>
<keyword evidence="10" id="KW-1185">Reference proteome</keyword>
<proteinExistence type="inferred from homology"/>